<evidence type="ECO:0000256" key="8">
    <source>
        <dbReference type="PROSITE-ProRule" id="PRU00035"/>
    </source>
</evidence>
<keyword evidence="1" id="KW-0221">Differentiation</keyword>
<dbReference type="GO" id="GO:0007283">
    <property type="term" value="P:spermatogenesis"/>
    <property type="evidence" value="ECO:0007669"/>
    <property type="project" value="UniProtKB-KW"/>
</dbReference>
<dbReference type="GO" id="GO:0030154">
    <property type="term" value="P:cell differentiation"/>
    <property type="evidence" value="ECO:0007669"/>
    <property type="project" value="UniProtKB-KW"/>
</dbReference>
<dbReference type="GO" id="GO:0000785">
    <property type="term" value="C:chromatin"/>
    <property type="evidence" value="ECO:0007669"/>
    <property type="project" value="TreeGrafter"/>
</dbReference>
<evidence type="ECO:0000313" key="10">
    <source>
        <dbReference type="Ensembl" id="ENSPTXP00000008878.1"/>
    </source>
</evidence>
<evidence type="ECO:0000313" key="11">
    <source>
        <dbReference type="Proteomes" id="UP000472273"/>
    </source>
</evidence>
<evidence type="ECO:0000256" key="1">
    <source>
        <dbReference type="ARBA" id="ARBA00022782"/>
    </source>
</evidence>
<organism evidence="10 11">
    <name type="scientific">Pseudonaja textilis</name>
    <name type="common">Eastern brown snake</name>
    <dbReference type="NCBI Taxonomy" id="8673"/>
    <lineage>
        <taxon>Eukaryota</taxon>
        <taxon>Metazoa</taxon>
        <taxon>Chordata</taxon>
        <taxon>Craniata</taxon>
        <taxon>Vertebrata</taxon>
        <taxon>Euteleostomi</taxon>
        <taxon>Lepidosauria</taxon>
        <taxon>Squamata</taxon>
        <taxon>Bifurcata</taxon>
        <taxon>Unidentata</taxon>
        <taxon>Episquamata</taxon>
        <taxon>Toxicofera</taxon>
        <taxon>Serpentes</taxon>
        <taxon>Colubroidea</taxon>
        <taxon>Elapidae</taxon>
        <taxon>Hydrophiinae</taxon>
        <taxon>Pseudonaja</taxon>
    </lineage>
</organism>
<name>A0A670YCY1_PSETE</name>
<feature type="domain" description="Bromo" evidence="9">
    <location>
        <begin position="73"/>
        <end position="145"/>
    </location>
</feature>
<protein>
    <recommendedName>
        <fullName evidence="7">Bromodomain testis-specific protein</fullName>
    </recommendedName>
</protein>
<keyword evidence="6" id="KW-0469">Meiosis</keyword>
<evidence type="ECO:0000256" key="4">
    <source>
        <dbReference type="ARBA" id="ARBA00023117"/>
    </source>
</evidence>
<evidence type="ECO:0000256" key="3">
    <source>
        <dbReference type="ARBA" id="ARBA00023015"/>
    </source>
</evidence>
<dbReference type="GO" id="GO:0051321">
    <property type="term" value="P:meiotic cell cycle"/>
    <property type="evidence" value="ECO:0007669"/>
    <property type="project" value="UniProtKB-KW"/>
</dbReference>
<dbReference type="Ensembl" id="ENSPTXT00000009186.1">
    <property type="protein sequence ID" value="ENSPTXP00000008878.1"/>
    <property type="gene ID" value="ENSPTXG00000006409.1"/>
</dbReference>
<keyword evidence="4 8" id="KW-0103">Bromodomain</keyword>
<dbReference type="GO" id="GO:0006338">
    <property type="term" value="P:chromatin remodeling"/>
    <property type="evidence" value="ECO:0007669"/>
    <property type="project" value="TreeGrafter"/>
</dbReference>
<keyword evidence="11" id="KW-1185">Reference proteome</keyword>
<keyword evidence="5" id="KW-0804">Transcription</keyword>
<dbReference type="Pfam" id="PF00439">
    <property type="entry name" value="Bromodomain"/>
    <property type="match status" value="1"/>
</dbReference>
<dbReference type="InterPro" id="IPR050935">
    <property type="entry name" value="Bromo_chromatin_reader"/>
</dbReference>
<reference evidence="10" key="2">
    <citation type="submission" date="2025-09" db="UniProtKB">
        <authorList>
            <consortium name="Ensembl"/>
        </authorList>
    </citation>
    <scope>IDENTIFICATION</scope>
</reference>
<dbReference type="Gene3D" id="1.20.920.10">
    <property type="entry name" value="Bromodomain-like"/>
    <property type="match status" value="1"/>
</dbReference>
<dbReference type="PROSITE" id="PS00633">
    <property type="entry name" value="BROMODOMAIN_1"/>
    <property type="match status" value="1"/>
</dbReference>
<evidence type="ECO:0000256" key="2">
    <source>
        <dbReference type="ARBA" id="ARBA00022871"/>
    </source>
</evidence>
<dbReference type="PANTHER" id="PTHR22880">
    <property type="entry name" value="FALZ-RELATED BROMODOMAIN-CONTAINING PROTEINS"/>
    <property type="match status" value="1"/>
</dbReference>
<dbReference type="InterPro" id="IPR036427">
    <property type="entry name" value="Bromodomain-like_sf"/>
</dbReference>
<evidence type="ECO:0000256" key="6">
    <source>
        <dbReference type="ARBA" id="ARBA00023254"/>
    </source>
</evidence>
<dbReference type="GO" id="GO:0006355">
    <property type="term" value="P:regulation of DNA-templated transcription"/>
    <property type="evidence" value="ECO:0007669"/>
    <property type="project" value="TreeGrafter"/>
</dbReference>
<dbReference type="OMA" id="MIICVIT"/>
<keyword evidence="3" id="KW-0805">Transcription regulation</keyword>
<dbReference type="GeneTree" id="ENSGT00940000154549"/>
<proteinExistence type="predicted"/>
<dbReference type="AlphaFoldDB" id="A0A670YCY1"/>
<dbReference type="SUPFAM" id="SSF47370">
    <property type="entry name" value="Bromodomain"/>
    <property type="match status" value="1"/>
</dbReference>
<dbReference type="PROSITE" id="PS50014">
    <property type="entry name" value="BROMODOMAIN_2"/>
    <property type="match status" value="1"/>
</dbReference>
<evidence type="ECO:0000259" key="9">
    <source>
        <dbReference type="PROSITE" id="PS50014"/>
    </source>
</evidence>
<dbReference type="Proteomes" id="UP000472273">
    <property type="component" value="Unplaced"/>
</dbReference>
<evidence type="ECO:0000256" key="7">
    <source>
        <dbReference type="ARBA" id="ARBA00040033"/>
    </source>
</evidence>
<dbReference type="InterPro" id="IPR018359">
    <property type="entry name" value="Bromodomain_CS"/>
</dbReference>
<dbReference type="GO" id="GO:0005634">
    <property type="term" value="C:nucleus"/>
    <property type="evidence" value="ECO:0007669"/>
    <property type="project" value="TreeGrafter"/>
</dbReference>
<dbReference type="SMART" id="SM00297">
    <property type="entry name" value="BROMO"/>
    <property type="match status" value="1"/>
</dbReference>
<keyword evidence="2" id="KW-0744">Spermatogenesis</keyword>
<dbReference type="PRINTS" id="PR00503">
    <property type="entry name" value="BROMODOMAIN"/>
</dbReference>
<dbReference type="InterPro" id="IPR001487">
    <property type="entry name" value="Bromodomain"/>
</dbReference>
<sequence>RRDSKWNSKRLRSLVGITGLMTDDSSGIKMAASNPQHVTILNPPPPNYINIEGTGCLTNQLQYLQRTVMKAMWRHNFSWPFHHPVDVEALKLPDYYNIVKEPMDLTTIQKRLEHQYYTCAAECIENFKTMFANCYLYNKVSTLDDHIYKYKYFLTNVWLGYI</sequence>
<reference evidence="10" key="1">
    <citation type="submission" date="2025-08" db="UniProtKB">
        <authorList>
            <consortium name="Ensembl"/>
        </authorList>
    </citation>
    <scope>IDENTIFICATION</scope>
</reference>
<evidence type="ECO:0000256" key="5">
    <source>
        <dbReference type="ARBA" id="ARBA00023163"/>
    </source>
</evidence>
<dbReference type="PANTHER" id="PTHR22880:SF175">
    <property type="entry name" value="BROMODOMAIN TESTIS-SPECIFIC PROTEIN"/>
    <property type="match status" value="1"/>
</dbReference>
<accession>A0A670YCY1</accession>